<dbReference type="PROSITE" id="PS51635">
    <property type="entry name" value="PNPLA"/>
    <property type="match status" value="1"/>
</dbReference>
<dbReference type="EMBL" id="VSSQ01000606">
    <property type="protein sequence ID" value="MPL98398.1"/>
    <property type="molecule type" value="Genomic_DNA"/>
</dbReference>
<gene>
    <name evidence="5" type="ORF">SDC9_44603</name>
</gene>
<dbReference type="Gene3D" id="3.40.1090.10">
    <property type="entry name" value="Cytosolic phospholipase A2 catalytic domain"/>
    <property type="match status" value="1"/>
</dbReference>
<dbReference type="AlphaFoldDB" id="A0A644W488"/>
<protein>
    <recommendedName>
        <fullName evidence="4">PNPLA domain-containing protein</fullName>
    </recommendedName>
</protein>
<dbReference type="SUPFAM" id="SSF52151">
    <property type="entry name" value="FabD/lysophospholipase-like"/>
    <property type="match status" value="1"/>
</dbReference>
<keyword evidence="1" id="KW-0378">Hydrolase</keyword>
<comment type="caution">
    <text evidence="5">The sequence shown here is derived from an EMBL/GenBank/DDBJ whole genome shotgun (WGS) entry which is preliminary data.</text>
</comment>
<proteinExistence type="predicted"/>
<evidence type="ECO:0000259" key="4">
    <source>
        <dbReference type="PROSITE" id="PS51635"/>
    </source>
</evidence>
<organism evidence="5">
    <name type="scientific">bioreactor metagenome</name>
    <dbReference type="NCBI Taxonomy" id="1076179"/>
    <lineage>
        <taxon>unclassified sequences</taxon>
        <taxon>metagenomes</taxon>
        <taxon>ecological metagenomes</taxon>
    </lineage>
</organism>
<dbReference type="GO" id="GO:0016042">
    <property type="term" value="P:lipid catabolic process"/>
    <property type="evidence" value="ECO:0007669"/>
    <property type="project" value="UniProtKB-KW"/>
</dbReference>
<keyword evidence="3" id="KW-0443">Lipid metabolism</keyword>
<evidence type="ECO:0000256" key="2">
    <source>
        <dbReference type="ARBA" id="ARBA00022963"/>
    </source>
</evidence>
<dbReference type="PANTHER" id="PTHR14226:SF57">
    <property type="entry name" value="BLR7027 PROTEIN"/>
    <property type="match status" value="1"/>
</dbReference>
<dbReference type="PANTHER" id="PTHR14226">
    <property type="entry name" value="NEUROPATHY TARGET ESTERASE/SWISS CHEESE D.MELANOGASTER"/>
    <property type="match status" value="1"/>
</dbReference>
<dbReference type="GO" id="GO:0016787">
    <property type="term" value="F:hydrolase activity"/>
    <property type="evidence" value="ECO:0007669"/>
    <property type="project" value="UniProtKB-KW"/>
</dbReference>
<reference evidence="5" key="1">
    <citation type="submission" date="2019-08" db="EMBL/GenBank/DDBJ databases">
        <authorList>
            <person name="Kucharzyk K."/>
            <person name="Murdoch R.W."/>
            <person name="Higgins S."/>
            <person name="Loffler F."/>
        </authorList>
    </citation>
    <scope>NUCLEOTIDE SEQUENCE</scope>
</reference>
<evidence type="ECO:0000256" key="3">
    <source>
        <dbReference type="ARBA" id="ARBA00023098"/>
    </source>
</evidence>
<dbReference type="InterPro" id="IPR002641">
    <property type="entry name" value="PNPLA_dom"/>
</dbReference>
<sequence>MKIGLVLSGGGGKGAYELGVWKALVYLNIHKYITVFSGTSIGAFNAVLFAQDNIKDAESLWEEVTIDKLIPISKFELFKKGVGLILGGRNLNIAKKYMNQKIEEGAVSKEGARNIVDKYLNINMMKENNKVCYAACTELPDFKVKYFKVNDFNQELGKEIIIASASLPLIYEPTELFGCKYIDGGICDNTPIQPVYGEGCDIIIVVLLSKEAKVDKALYPNTKIIEIYPRNLNESVINGTLNLDEEAKKNRIREGYEDTISLLEPIMQMTEFKNKVEEEEKFPRLFKIYNFIKSIVRHYKKDDISIGL</sequence>
<dbReference type="CDD" id="cd07209">
    <property type="entry name" value="Pat_hypo_Ecoli_Z1214_like"/>
    <property type="match status" value="1"/>
</dbReference>
<name>A0A644W488_9ZZZZ</name>
<dbReference type="InterPro" id="IPR050301">
    <property type="entry name" value="NTE"/>
</dbReference>
<feature type="domain" description="PNPLA" evidence="4">
    <location>
        <begin position="5"/>
        <end position="196"/>
    </location>
</feature>
<dbReference type="InterPro" id="IPR016035">
    <property type="entry name" value="Acyl_Trfase/lysoPLipase"/>
</dbReference>
<keyword evidence="2" id="KW-0442">Lipid degradation</keyword>
<accession>A0A644W488</accession>
<dbReference type="Pfam" id="PF01734">
    <property type="entry name" value="Patatin"/>
    <property type="match status" value="1"/>
</dbReference>
<evidence type="ECO:0000313" key="5">
    <source>
        <dbReference type="EMBL" id="MPL98398.1"/>
    </source>
</evidence>
<evidence type="ECO:0000256" key="1">
    <source>
        <dbReference type="ARBA" id="ARBA00022801"/>
    </source>
</evidence>